<dbReference type="PANTHER" id="PTHR19446">
    <property type="entry name" value="REVERSE TRANSCRIPTASES"/>
    <property type="match status" value="1"/>
</dbReference>
<organism evidence="2">
    <name type="scientific">Arundo donax</name>
    <name type="common">Giant reed</name>
    <name type="synonym">Donax arundinaceus</name>
    <dbReference type="NCBI Taxonomy" id="35708"/>
    <lineage>
        <taxon>Eukaryota</taxon>
        <taxon>Viridiplantae</taxon>
        <taxon>Streptophyta</taxon>
        <taxon>Embryophyta</taxon>
        <taxon>Tracheophyta</taxon>
        <taxon>Spermatophyta</taxon>
        <taxon>Magnoliopsida</taxon>
        <taxon>Liliopsida</taxon>
        <taxon>Poales</taxon>
        <taxon>Poaceae</taxon>
        <taxon>PACMAD clade</taxon>
        <taxon>Arundinoideae</taxon>
        <taxon>Arundineae</taxon>
        <taxon>Arundo</taxon>
    </lineage>
</organism>
<name>A0A0A9CY62_ARUDO</name>
<accession>A0A0A9CY62</accession>
<proteinExistence type="predicted"/>
<reference evidence="2" key="2">
    <citation type="journal article" date="2015" name="Data Brief">
        <title>Shoot transcriptome of the giant reed, Arundo donax.</title>
        <authorList>
            <person name="Barrero R.A."/>
            <person name="Guerrero F.D."/>
            <person name="Moolhuijzen P."/>
            <person name="Goolsby J.A."/>
            <person name="Tidwell J."/>
            <person name="Bellgard S.E."/>
            <person name="Bellgard M.I."/>
        </authorList>
    </citation>
    <scope>NUCLEOTIDE SEQUENCE</scope>
    <source>
        <tissue evidence="2">Shoot tissue taken approximately 20 cm above the soil surface</tissue>
    </source>
</reference>
<dbReference type="InterPro" id="IPR000477">
    <property type="entry name" value="RT_dom"/>
</dbReference>
<dbReference type="AlphaFoldDB" id="A0A0A9CY62"/>
<dbReference type="SUPFAM" id="SSF56672">
    <property type="entry name" value="DNA/RNA polymerases"/>
    <property type="match status" value="1"/>
</dbReference>
<dbReference type="PROSITE" id="PS50878">
    <property type="entry name" value="RT_POL"/>
    <property type="match status" value="1"/>
</dbReference>
<feature type="domain" description="Reverse transcriptase" evidence="1">
    <location>
        <begin position="1"/>
        <end position="106"/>
    </location>
</feature>
<dbReference type="EMBL" id="GBRH01221473">
    <property type="protein sequence ID" value="JAD76422.1"/>
    <property type="molecule type" value="Transcribed_RNA"/>
</dbReference>
<evidence type="ECO:0000313" key="2">
    <source>
        <dbReference type="EMBL" id="JAD76422.1"/>
    </source>
</evidence>
<reference evidence="2" key="1">
    <citation type="submission" date="2014-09" db="EMBL/GenBank/DDBJ databases">
        <authorList>
            <person name="Magalhaes I.L.F."/>
            <person name="Oliveira U."/>
            <person name="Santos F.R."/>
            <person name="Vidigal T.H.D.A."/>
            <person name="Brescovit A.D."/>
            <person name="Santos A.J."/>
        </authorList>
    </citation>
    <scope>NUCLEOTIDE SEQUENCE</scope>
    <source>
        <tissue evidence="2">Shoot tissue taken approximately 20 cm above the soil surface</tissue>
    </source>
</reference>
<dbReference type="Pfam" id="PF00078">
    <property type="entry name" value="RVT_1"/>
    <property type="match status" value="1"/>
</dbReference>
<evidence type="ECO:0000259" key="1">
    <source>
        <dbReference type="PROSITE" id="PS50878"/>
    </source>
</evidence>
<sequence>MEAIFLVRQLMERYRDQKKDLHMVFIDLEKVYDKIPRNIMWWALEKHKVPTKYITLIKDIYDNVVTSVRTSNGDINNFPIRIGLHQGSTLSPYLFSLMMDEITRDI</sequence>
<dbReference type="InterPro" id="IPR043502">
    <property type="entry name" value="DNA/RNA_pol_sf"/>
</dbReference>
<protein>
    <recommendedName>
        <fullName evidence="1">Reverse transcriptase domain-containing protein</fullName>
    </recommendedName>
</protein>